<name>A0A9E6RJ42_9HYPH</name>
<dbReference type="EMBL" id="CP081869">
    <property type="protein sequence ID" value="QZO01942.1"/>
    <property type="molecule type" value="Genomic_DNA"/>
</dbReference>
<gene>
    <name evidence="5" type="ORF">K6K41_11865</name>
</gene>
<dbReference type="RefSeq" id="WP_261405305.1">
    <property type="nucleotide sequence ID" value="NZ_CP081869.1"/>
</dbReference>
<evidence type="ECO:0000256" key="3">
    <source>
        <dbReference type="PIRSR" id="PIRSR002825-1"/>
    </source>
</evidence>
<evidence type="ECO:0000313" key="5">
    <source>
        <dbReference type="EMBL" id="QZO01942.1"/>
    </source>
</evidence>
<protein>
    <submittedName>
        <fullName evidence="5">Fe(3+) ABC transporter substrate-binding protein</fullName>
    </submittedName>
</protein>
<feature type="binding site" evidence="3">
    <location>
        <position position="220"/>
    </location>
    <ligand>
        <name>Fe cation</name>
        <dbReference type="ChEBI" id="CHEBI:24875"/>
    </ligand>
</feature>
<feature type="binding site" evidence="3">
    <location>
        <position position="219"/>
    </location>
    <ligand>
        <name>Fe cation</name>
        <dbReference type="ChEBI" id="CHEBI:24875"/>
    </ligand>
</feature>
<dbReference type="Pfam" id="PF13343">
    <property type="entry name" value="SBP_bac_6"/>
    <property type="match status" value="1"/>
</dbReference>
<evidence type="ECO:0000256" key="1">
    <source>
        <dbReference type="ARBA" id="ARBA00008520"/>
    </source>
</evidence>
<reference evidence="5" key="1">
    <citation type="submission" date="2021-08" db="EMBL/GenBank/DDBJ databases">
        <authorList>
            <person name="Zhang H."/>
            <person name="Xu M."/>
            <person name="Yu Z."/>
            <person name="Yang L."/>
            <person name="Cai Y."/>
        </authorList>
    </citation>
    <scope>NUCLEOTIDE SEQUENCE</scope>
    <source>
        <strain evidence="5">CHL1</strain>
    </source>
</reference>
<dbReference type="SUPFAM" id="SSF53850">
    <property type="entry name" value="Periplasmic binding protein-like II"/>
    <property type="match status" value="1"/>
</dbReference>
<feature type="signal peptide" evidence="4">
    <location>
        <begin position="1"/>
        <end position="23"/>
    </location>
</feature>
<keyword evidence="2 4" id="KW-0732">Signal</keyword>
<dbReference type="GO" id="GO:0030288">
    <property type="term" value="C:outer membrane-bounded periplasmic space"/>
    <property type="evidence" value="ECO:0007669"/>
    <property type="project" value="TreeGrafter"/>
</dbReference>
<dbReference type="PANTHER" id="PTHR30006:SF15">
    <property type="entry name" value="IRON-UTILIZATION PERIPLASMIC PROTEIN"/>
    <property type="match status" value="1"/>
</dbReference>
<dbReference type="CDD" id="cd13542">
    <property type="entry name" value="PBP2_FutA1_ilke"/>
    <property type="match status" value="1"/>
</dbReference>
<dbReference type="AlphaFoldDB" id="A0A9E6RJ42"/>
<keyword evidence="6" id="KW-1185">Reference proteome</keyword>
<dbReference type="Proteomes" id="UP000825701">
    <property type="component" value="Chromosome"/>
</dbReference>
<sequence length="340" mass="35570">MTARLLAGAAALLASALAAPAFAAEVNVYTTREPGLIKPLLDAYAEKTGTKVNTVFVEKGLAERVAAEGANSPADILMTVDFGNLIDLVDKGLGQKVSSSTLDGAIPAAFRDPGGQWYGLSMRTRVAYVAKEDAAAAKGLTYENLADPKWKGKVCIRSGQHPYNTSLIAAMIARDGRDATKAWLQGVKANLARKPAGGDRDGAKDIAAGTCSVAIGNSYYVGLMRSGKSGPEQQKWADAIEVVLPTFKNGGTHANVSGAAVAKNAPNKDEAVKLLEYLVSDEAQGIYAKANYEYPVKAGAPVDPILAAFGALKIDETPLVDISKNRKDAAALIDEVGFDS</sequence>
<dbReference type="PANTHER" id="PTHR30006">
    <property type="entry name" value="THIAMINE-BINDING PERIPLASMIC PROTEIN-RELATED"/>
    <property type="match status" value="1"/>
</dbReference>
<dbReference type="Gene3D" id="3.40.190.10">
    <property type="entry name" value="Periplasmic binding protein-like II"/>
    <property type="match status" value="2"/>
</dbReference>
<comment type="similarity">
    <text evidence="1">Belongs to the bacterial solute-binding protein 1 family.</text>
</comment>
<dbReference type="InterPro" id="IPR026045">
    <property type="entry name" value="Ferric-bd"/>
</dbReference>
<dbReference type="KEGG" id="cmet:K6K41_11865"/>
<proteinExistence type="inferred from homology"/>
<keyword evidence="3" id="KW-0408">Iron</keyword>
<dbReference type="GO" id="GO:0046872">
    <property type="term" value="F:metal ion binding"/>
    <property type="evidence" value="ECO:0007669"/>
    <property type="project" value="UniProtKB-KW"/>
</dbReference>
<evidence type="ECO:0000256" key="4">
    <source>
        <dbReference type="SAM" id="SignalP"/>
    </source>
</evidence>
<keyword evidence="3" id="KW-0479">Metal-binding</keyword>
<organism evidence="5 6">
    <name type="scientific">Chenggangzhangella methanolivorans</name>
    <dbReference type="NCBI Taxonomy" id="1437009"/>
    <lineage>
        <taxon>Bacteria</taxon>
        <taxon>Pseudomonadati</taxon>
        <taxon>Pseudomonadota</taxon>
        <taxon>Alphaproteobacteria</taxon>
        <taxon>Hyphomicrobiales</taxon>
        <taxon>Methylopilaceae</taxon>
        <taxon>Chenggangzhangella</taxon>
    </lineage>
</organism>
<dbReference type="PIRSF" id="PIRSF002825">
    <property type="entry name" value="CfbpA"/>
    <property type="match status" value="1"/>
</dbReference>
<evidence type="ECO:0000256" key="2">
    <source>
        <dbReference type="ARBA" id="ARBA00022729"/>
    </source>
</evidence>
<feature type="chain" id="PRO_5039528321" evidence="4">
    <location>
        <begin position="24"/>
        <end position="340"/>
    </location>
</feature>
<evidence type="ECO:0000313" key="6">
    <source>
        <dbReference type="Proteomes" id="UP000825701"/>
    </source>
</evidence>
<accession>A0A9E6RJ42</accession>